<evidence type="ECO:0000256" key="3">
    <source>
        <dbReference type="ARBA" id="ARBA00023002"/>
    </source>
</evidence>
<dbReference type="SUPFAM" id="SSF51430">
    <property type="entry name" value="NAD(P)-linked oxidoreductase"/>
    <property type="match status" value="1"/>
</dbReference>
<dbReference type="PANTHER" id="PTHR43150:SF4">
    <property type="entry name" value="L-GLYCERALDEHYDE 3-PHOSPHATE REDUCTASE"/>
    <property type="match status" value="1"/>
</dbReference>
<comment type="caution">
    <text evidence="5">The sequence shown here is derived from an EMBL/GenBank/DDBJ whole genome shotgun (WGS) entry which is preliminary data.</text>
</comment>
<keyword evidence="2" id="KW-0521">NADP</keyword>
<evidence type="ECO:0000313" key="5">
    <source>
        <dbReference type="EMBL" id="ONN73779.1"/>
    </source>
</evidence>
<dbReference type="Pfam" id="PF00248">
    <property type="entry name" value="Aldo_ket_red"/>
    <property type="match status" value="1"/>
</dbReference>
<dbReference type="Proteomes" id="UP000189067">
    <property type="component" value="Unassembled WGS sequence"/>
</dbReference>
<dbReference type="CDD" id="cd19089">
    <property type="entry name" value="AKR_AKR14A1_2"/>
    <property type="match status" value="1"/>
</dbReference>
<evidence type="ECO:0000256" key="2">
    <source>
        <dbReference type="ARBA" id="ARBA00022857"/>
    </source>
</evidence>
<proteinExistence type="inferred from homology"/>
<dbReference type="GO" id="GO:0051596">
    <property type="term" value="P:methylglyoxal catabolic process"/>
    <property type="evidence" value="ECO:0007669"/>
    <property type="project" value="TreeGrafter"/>
</dbReference>
<evidence type="ECO:0000256" key="1">
    <source>
        <dbReference type="ARBA" id="ARBA00006515"/>
    </source>
</evidence>
<dbReference type="AlphaFoldDB" id="A0AAX0JYX9"/>
<dbReference type="PANTHER" id="PTHR43150">
    <property type="entry name" value="HYPERKINETIC, ISOFORM M"/>
    <property type="match status" value="1"/>
</dbReference>
<keyword evidence="3" id="KW-0560">Oxidoreductase</keyword>
<name>A0AAX0JYX9_LACRH</name>
<reference evidence="5 6" key="1">
    <citation type="submission" date="2017-01" db="EMBL/GenBank/DDBJ databases">
        <title>In silico prediction, in vitro antibacterial spectrum and physicochemical properties of a putative bacteriocin produced by Lactobacillus rhamnosus strain L156.4.</title>
        <authorList>
            <person name="Silveira A.M."/>
            <person name="Monteiro A.S."/>
            <person name="Santos V.L."/>
            <person name="Nicoli J.R."/>
            <person name="Azevedo V."/>
            <person name="Soares S.C."/>
            <person name="Castro-Oliveira L."/>
            <person name="Dias-Souza M.V."/>
            <person name="Nardi R.M."/>
        </authorList>
    </citation>
    <scope>NUCLEOTIDE SEQUENCE [LARGE SCALE GENOMIC DNA]</scope>
    <source>
        <strain evidence="5 6">L156.4</strain>
    </source>
</reference>
<evidence type="ECO:0000313" key="6">
    <source>
        <dbReference type="Proteomes" id="UP000189067"/>
    </source>
</evidence>
<evidence type="ECO:0000259" key="4">
    <source>
        <dbReference type="Pfam" id="PF00248"/>
    </source>
</evidence>
<organism evidence="5 6">
    <name type="scientific">Lacticaseibacillus rhamnosus</name>
    <name type="common">Lactobacillus rhamnosus</name>
    <dbReference type="NCBI Taxonomy" id="47715"/>
    <lineage>
        <taxon>Bacteria</taxon>
        <taxon>Bacillati</taxon>
        <taxon>Bacillota</taxon>
        <taxon>Bacilli</taxon>
        <taxon>Lactobacillales</taxon>
        <taxon>Lactobacillaceae</taxon>
        <taxon>Lacticaseibacillus</taxon>
    </lineage>
</organism>
<dbReference type="RefSeq" id="WP_077167405.1">
    <property type="nucleotide sequence ID" value="NZ_MTJY01000051.1"/>
</dbReference>
<feature type="domain" description="NADP-dependent oxidoreductase" evidence="4">
    <location>
        <begin position="46"/>
        <end position="333"/>
    </location>
</feature>
<dbReference type="InterPro" id="IPR036812">
    <property type="entry name" value="NAD(P)_OxRdtase_dom_sf"/>
</dbReference>
<dbReference type="GO" id="GO:0016491">
    <property type="term" value="F:oxidoreductase activity"/>
    <property type="evidence" value="ECO:0007669"/>
    <property type="project" value="UniProtKB-KW"/>
</dbReference>
<protein>
    <submittedName>
        <fullName evidence="5">Aldo/keto reductase</fullName>
    </submittedName>
</protein>
<gene>
    <name evidence="5" type="ORF">BWR10_12855</name>
</gene>
<dbReference type="InterPro" id="IPR005399">
    <property type="entry name" value="K_chnl_volt-dep_bsu_KCNAB-rel"/>
</dbReference>
<dbReference type="EMBL" id="MTJY01000051">
    <property type="protein sequence ID" value="ONN73779.1"/>
    <property type="molecule type" value="Genomic_DNA"/>
</dbReference>
<dbReference type="Gene3D" id="3.20.20.100">
    <property type="entry name" value="NADP-dependent oxidoreductase domain"/>
    <property type="match status" value="1"/>
</dbReference>
<dbReference type="InterPro" id="IPR023210">
    <property type="entry name" value="NADP_OxRdtase_dom"/>
</dbReference>
<comment type="similarity">
    <text evidence="1">Belongs to the shaker potassium channel beta subunit family.</text>
</comment>
<accession>A0AAX0JYX9</accession>
<sequence length="335" mass="37242">MYHAAADRYETMPVRHAGKTGLMLPVISLGLWQHYGNLDPFGPRRSVILDAFDRGVFHFDVANHYGNGDREPGFGSSERLLGQILATDLKPYRDELVISTKVGYEIHPGPYGVGTSRKAVIQGLNDSLKRLQLDYVDIYYAHRFDDTVALEETVNALDQTVRDGKALYIGISNYDTKQTKEAIAMFKDLHTPFVLNQYSYNMFNRTAETSGLINALKADGAGLVAYGPLSEGLLSDRYLKGIPDTFKIHPTNKATFAKGKEAAVVKQLNALNEIAHDRDQTLSQMALAWLLRDPVVTSVIIGTTSVEHLQDNLKATEHLTFTAEEIQQIDDILNA</sequence>